<name>A0ABD3IWG5_EUCGL</name>
<dbReference type="PROSITE" id="PS50181">
    <property type="entry name" value="FBOX"/>
    <property type="match status" value="1"/>
</dbReference>
<dbReference type="InterPro" id="IPR001810">
    <property type="entry name" value="F-box_dom"/>
</dbReference>
<accession>A0ABD3IWG5</accession>
<dbReference type="SUPFAM" id="SSF81383">
    <property type="entry name" value="F-box domain"/>
    <property type="match status" value="1"/>
</dbReference>
<evidence type="ECO:0000259" key="1">
    <source>
        <dbReference type="PROSITE" id="PS50181"/>
    </source>
</evidence>
<dbReference type="Proteomes" id="UP001634007">
    <property type="component" value="Unassembled WGS sequence"/>
</dbReference>
<dbReference type="InterPro" id="IPR050796">
    <property type="entry name" value="SCF_F-box_component"/>
</dbReference>
<organism evidence="2 3">
    <name type="scientific">Eucalyptus globulus</name>
    <name type="common">Tasmanian blue gum</name>
    <dbReference type="NCBI Taxonomy" id="34317"/>
    <lineage>
        <taxon>Eukaryota</taxon>
        <taxon>Viridiplantae</taxon>
        <taxon>Streptophyta</taxon>
        <taxon>Embryophyta</taxon>
        <taxon>Tracheophyta</taxon>
        <taxon>Spermatophyta</taxon>
        <taxon>Magnoliopsida</taxon>
        <taxon>eudicotyledons</taxon>
        <taxon>Gunneridae</taxon>
        <taxon>Pentapetalae</taxon>
        <taxon>rosids</taxon>
        <taxon>malvids</taxon>
        <taxon>Myrtales</taxon>
        <taxon>Myrtaceae</taxon>
        <taxon>Myrtoideae</taxon>
        <taxon>Eucalypteae</taxon>
        <taxon>Eucalyptus</taxon>
    </lineage>
</organism>
<proteinExistence type="predicted"/>
<sequence>MAGLPDEITGDILFCLPARSLVPFTCVRRTWNSLLTSSTSFIEAYRDRCSKFGDKYFLKYDRNDYTQLEIFLWNPSTDERRRLPRPRYFVSKVIGFGSVSLTSSGGLVNFKVVNIRIEWGLFTGRCLQLEAYSLRRSPWKRIGNGFPCGIDHKCSGNQVVFRNFACWSSYQYDASPIPFDLVEEAFHRMVLPLSMRSLTEQICLLDGCLGTSRRAIAMSCGS</sequence>
<protein>
    <recommendedName>
        <fullName evidence="1">F-box domain-containing protein</fullName>
    </recommendedName>
</protein>
<feature type="domain" description="F-box" evidence="1">
    <location>
        <begin position="1"/>
        <end position="44"/>
    </location>
</feature>
<dbReference type="InterPro" id="IPR036047">
    <property type="entry name" value="F-box-like_dom_sf"/>
</dbReference>
<dbReference type="SMART" id="SM00256">
    <property type="entry name" value="FBOX"/>
    <property type="match status" value="1"/>
</dbReference>
<keyword evidence="3" id="KW-1185">Reference proteome</keyword>
<comment type="caution">
    <text evidence="2">The sequence shown here is derived from an EMBL/GenBank/DDBJ whole genome shotgun (WGS) entry which is preliminary data.</text>
</comment>
<dbReference type="PANTHER" id="PTHR31672">
    <property type="entry name" value="BNACNNG10540D PROTEIN"/>
    <property type="match status" value="1"/>
</dbReference>
<gene>
    <name evidence="2" type="ORF">ACJRO7_003281</name>
</gene>
<evidence type="ECO:0000313" key="2">
    <source>
        <dbReference type="EMBL" id="KAL3718120.1"/>
    </source>
</evidence>
<dbReference type="PANTHER" id="PTHR31672:SF13">
    <property type="entry name" value="F-BOX PROTEIN CPR30-LIKE"/>
    <property type="match status" value="1"/>
</dbReference>
<dbReference type="EMBL" id="JBJKBG010000010">
    <property type="protein sequence ID" value="KAL3718120.1"/>
    <property type="molecule type" value="Genomic_DNA"/>
</dbReference>
<dbReference type="AlphaFoldDB" id="A0ABD3IWG5"/>
<reference evidence="2 3" key="1">
    <citation type="submission" date="2024-11" db="EMBL/GenBank/DDBJ databases">
        <title>Chromosome-level genome assembly of Eucalyptus globulus Labill. provides insights into its genome evolution.</title>
        <authorList>
            <person name="Li X."/>
        </authorList>
    </citation>
    <scope>NUCLEOTIDE SEQUENCE [LARGE SCALE GENOMIC DNA]</scope>
    <source>
        <strain evidence="2">CL2024</strain>
        <tissue evidence="2">Fresh tender leaves</tissue>
    </source>
</reference>
<evidence type="ECO:0000313" key="3">
    <source>
        <dbReference type="Proteomes" id="UP001634007"/>
    </source>
</evidence>